<dbReference type="Gene3D" id="3.10.20.90">
    <property type="entry name" value="Phosphatidylinositol 3-kinase Catalytic Subunit, Chain A, domain 1"/>
    <property type="match status" value="1"/>
</dbReference>
<gene>
    <name evidence="1" type="ORF">E4663_00175</name>
</gene>
<evidence type="ECO:0000313" key="2">
    <source>
        <dbReference type="Proteomes" id="UP000297982"/>
    </source>
</evidence>
<dbReference type="RefSeq" id="WP_135326189.1">
    <property type="nucleotide sequence ID" value="NZ_SRJC01000001.1"/>
</dbReference>
<protein>
    <submittedName>
        <fullName evidence="1">Ubiquitin</fullName>
    </submittedName>
</protein>
<dbReference type="InterPro" id="IPR024962">
    <property type="entry name" value="YukD-like"/>
</dbReference>
<dbReference type="STRING" id="192814.GCA_900166575_00328"/>
<organism evidence="1 2">
    <name type="scientific">Halobacillus salinus</name>
    <dbReference type="NCBI Taxonomy" id="192814"/>
    <lineage>
        <taxon>Bacteria</taxon>
        <taxon>Bacillati</taxon>
        <taxon>Bacillota</taxon>
        <taxon>Bacilli</taxon>
        <taxon>Bacillales</taxon>
        <taxon>Bacillaceae</taxon>
        <taxon>Halobacillus</taxon>
    </lineage>
</organism>
<name>A0A4Z0GZ46_9BACI</name>
<evidence type="ECO:0000313" key="1">
    <source>
        <dbReference type="EMBL" id="TGB03458.1"/>
    </source>
</evidence>
<sequence length="79" mass="8871">MYIQVTVDLKHYNQDEIDLRLSDHTTISRLIDLAFQVQEVANKPRDGGWVKIANKRIVCNGSDTLESGGVTSGDRIEIL</sequence>
<comment type="caution">
    <text evidence="1">The sequence shown here is derived from an EMBL/GenBank/DDBJ whole genome shotgun (WGS) entry which is preliminary data.</text>
</comment>
<keyword evidence="2" id="KW-1185">Reference proteome</keyword>
<accession>A0A4Z0GZ46</accession>
<dbReference type="Proteomes" id="UP000297982">
    <property type="component" value="Unassembled WGS sequence"/>
</dbReference>
<dbReference type="Pfam" id="PF08817">
    <property type="entry name" value="YukD"/>
    <property type="match status" value="1"/>
</dbReference>
<dbReference type="AlphaFoldDB" id="A0A4Z0GZ46"/>
<proteinExistence type="predicted"/>
<dbReference type="EMBL" id="SRJC01000001">
    <property type="protein sequence ID" value="TGB03458.1"/>
    <property type="molecule type" value="Genomic_DNA"/>
</dbReference>
<reference evidence="1 2" key="1">
    <citation type="journal article" date="2003" name="Int. J. Syst. Evol. Microbiol.">
        <title>Halobacillus salinus sp. nov., isolated from a salt lake on the coast of the East Sea in Korea.</title>
        <authorList>
            <person name="Yoon J.H."/>
            <person name="Kang K.H."/>
            <person name="Park Y.H."/>
        </authorList>
    </citation>
    <scope>NUCLEOTIDE SEQUENCE [LARGE SCALE GENOMIC DNA]</scope>
    <source>
        <strain evidence="1 2">HSL-3</strain>
    </source>
</reference>